<accession>A0A368R8A7</accession>
<proteinExistence type="predicted"/>
<reference evidence="1" key="2">
    <citation type="submission" date="2015-07" db="EMBL/GenBank/DDBJ databases">
        <authorList>
            <person name="Noorani M."/>
        </authorList>
    </citation>
    <scope>NUCLEOTIDE SEQUENCE</scope>
    <source>
        <strain evidence="1">Yugu1</strain>
    </source>
</reference>
<organism evidence="1">
    <name type="scientific">Setaria italica</name>
    <name type="common">Foxtail millet</name>
    <name type="synonym">Panicum italicum</name>
    <dbReference type="NCBI Taxonomy" id="4555"/>
    <lineage>
        <taxon>Eukaryota</taxon>
        <taxon>Viridiplantae</taxon>
        <taxon>Streptophyta</taxon>
        <taxon>Embryophyta</taxon>
        <taxon>Tracheophyta</taxon>
        <taxon>Spermatophyta</taxon>
        <taxon>Magnoliopsida</taxon>
        <taxon>Liliopsida</taxon>
        <taxon>Poales</taxon>
        <taxon>Poaceae</taxon>
        <taxon>PACMAD clade</taxon>
        <taxon>Panicoideae</taxon>
        <taxon>Panicodae</taxon>
        <taxon>Paniceae</taxon>
        <taxon>Cenchrinae</taxon>
        <taxon>Setaria</taxon>
    </lineage>
</organism>
<reference evidence="1" key="1">
    <citation type="journal article" date="2012" name="Nat. Biotechnol.">
        <title>Reference genome sequence of the model plant Setaria.</title>
        <authorList>
            <person name="Bennetzen J.L."/>
            <person name="Schmutz J."/>
            <person name="Wang H."/>
            <person name="Percifield R."/>
            <person name="Hawkins J."/>
            <person name="Pontaroli A.C."/>
            <person name="Estep M."/>
            <person name="Feng L."/>
            <person name="Vaughn J.N."/>
            <person name="Grimwood J."/>
            <person name="Jenkins J."/>
            <person name="Barry K."/>
            <person name="Lindquist E."/>
            <person name="Hellsten U."/>
            <person name="Deshpande S."/>
            <person name="Wang X."/>
            <person name="Wu X."/>
            <person name="Mitros T."/>
            <person name="Triplett J."/>
            <person name="Yang X."/>
            <person name="Ye C.Y."/>
            <person name="Mauro-Herrera M."/>
            <person name="Wang L."/>
            <person name="Li P."/>
            <person name="Sharma M."/>
            <person name="Sharma R."/>
            <person name="Ronald P.C."/>
            <person name="Panaud O."/>
            <person name="Kellogg E.A."/>
            <person name="Brutnell T.P."/>
            <person name="Doust A.N."/>
            <person name="Tuskan G.A."/>
            <person name="Rokhsar D."/>
            <person name="Devos K.M."/>
        </authorList>
    </citation>
    <scope>NUCLEOTIDE SEQUENCE [LARGE SCALE GENOMIC DNA]</scope>
    <source>
        <strain evidence="1">Yugu1</strain>
    </source>
</reference>
<name>A0A368R8A7_SETIT</name>
<sequence>MAPVSAEAASYLVQGGSIASSSGALCDGCLSARRRMAETDSDDDDDDYDCAPAA</sequence>
<evidence type="ECO:0000313" key="1">
    <source>
        <dbReference type="EMBL" id="RCV26421.1"/>
    </source>
</evidence>
<gene>
    <name evidence="1" type="ORF">SETIT_5G243900v2</name>
</gene>
<protein>
    <submittedName>
        <fullName evidence="1">Uncharacterized protein</fullName>
    </submittedName>
</protein>
<dbReference type="AlphaFoldDB" id="A0A368R8A7"/>
<dbReference type="EMBL" id="CM003532">
    <property type="protein sequence ID" value="RCV26421.1"/>
    <property type="molecule type" value="Genomic_DNA"/>
</dbReference>